<evidence type="ECO:0000256" key="1">
    <source>
        <dbReference type="ARBA" id="ARBA00004395"/>
    </source>
</evidence>
<accession>A0A8K0D3G2</accession>
<keyword evidence="4" id="KW-0472">Membrane</keyword>
<dbReference type="InterPro" id="IPR048485">
    <property type="entry name" value="COG5_helical"/>
</dbReference>
<dbReference type="InterPro" id="IPR049176">
    <property type="entry name" value="COG5_N"/>
</dbReference>
<dbReference type="OrthoDB" id="18786at2759"/>
<evidence type="ECO:0000256" key="4">
    <source>
        <dbReference type="ARBA" id="ARBA00023136"/>
    </source>
</evidence>
<gene>
    <name evidence="8" type="ORF">ILUMI_12163</name>
</gene>
<protein>
    <recommendedName>
        <fullName evidence="2">Conserved oligomeric Golgi complex subunit 5</fullName>
    </recommendedName>
</protein>
<feature type="domain" description="Conserved oligomeric Golgi complex subunit 5 N-terminal" evidence="6">
    <location>
        <begin position="34"/>
        <end position="140"/>
    </location>
</feature>
<dbReference type="GO" id="GO:0017119">
    <property type="term" value="C:Golgi transport complex"/>
    <property type="evidence" value="ECO:0007669"/>
    <property type="project" value="InterPro"/>
</dbReference>
<reference evidence="8" key="1">
    <citation type="submission" date="2019-08" db="EMBL/GenBank/DDBJ databases">
        <title>The genome of the North American firefly Photinus pyralis.</title>
        <authorList>
            <consortium name="Photinus pyralis genome working group"/>
            <person name="Fallon T.R."/>
            <person name="Sander Lower S.E."/>
            <person name="Weng J.-K."/>
        </authorList>
    </citation>
    <scope>NUCLEOTIDE SEQUENCE</scope>
    <source>
        <strain evidence="8">TRF0915ILg1</strain>
        <tissue evidence="8">Whole body</tissue>
    </source>
</reference>
<dbReference type="Proteomes" id="UP000801492">
    <property type="component" value="Unassembled WGS sequence"/>
</dbReference>
<dbReference type="PANTHER" id="PTHR13228">
    <property type="entry name" value="CONSERVED OLIGOMERIC GOLGI COMPLEX COMPONENT 5"/>
    <property type="match status" value="1"/>
</dbReference>
<comment type="subcellular location">
    <subcellularLocation>
        <location evidence="1">Golgi apparatus membrane</location>
        <topology evidence="1">Peripheral membrane protein</topology>
    </subcellularLocation>
</comment>
<comment type="caution">
    <text evidence="8">The sequence shown here is derived from an EMBL/GenBank/DDBJ whole genome shotgun (WGS) entry which is preliminary data.</text>
</comment>
<keyword evidence="9" id="KW-1185">Reference proteome</keyword>
<sequence length="751" mass="84713">MNSLQEEEIDVLKKVEGDEFLSLFLQSNVKSDLLKSLTIAEQVKKLGEGIEIIGRELQKQVLDKHNDLIKQATHANKLESILNTMNVHMQNLFANAERLKIQIVGPYQALEMHTTVLSRLHLASHILRQVNRIQQLSKRLSSMNDPVQKATILQELEQLTSDSSLTDIDAVTTELRNIRAQQQKVVKLATSSLTQGISSENIAQTTTALQIFINLGTIKTATENVIDVCLDECQESLRTAFDPSGGSASGINKKQGGPGRATLTSSQGFRTRVWGDLEKAFSEELYRQSKQVKFLQGILNNLNMYTNDNEIAKRFWRRLGECIVEDVNNSVPAVQQMLEADYPKLLKLYRDMTQKLNFEHFAYNRNILEKWENSYLSNSLNQLLEPTQTMFNQENAAPSHDQIDSVIRNITNELSVALVEDRLTEKIAKNVSKCIRMFAVKTEQQLSTGPDAAQVIAGAPNAGQQLNVQLANALYYLQVQVQRILANMKESLSSVTIDIINDSLRGLDNLTSAIMQPLIVSINSTIETIVITIHLEQDWAKLQVPTSRNPISCSPYMRELTQFITRINHTYLIPFENKEVLALKCSEVVIRCIELLVRHSSLLRPLSQGGRLRLQVDYITIENALKILYPYLSDLGRPYRLLKSMATLITLSPKEIVQKQISGSSVPHSTVLLLLFSFAGTELASPHQNAAWSLTKLSSWLDEHSLESDRLDLIAGALQRYENIIRQKNLVNYDPVYPIMSEFLEFATKNN</sequence>
<evidence type="ECO:0000313" key="8">
    <source>
        <dbReference type="EMBL" id="KAF2894010.1"/>
    </source>
</evidence>
<proteinExistence type="predicted"/>
<feature type="region of interest" description="Disordered" evidence="5">
    <location>
        <begin position="241"/>
        <end position="264"/>
    </location>
</feature>
<dbReference type="GO" id="GO:0000139">
    <property type="term" value="C:Golgi membrane"/>
    <property type="evidence" value="ECO:0007669"/>
    <property type="project" value="UniProtKB-SubCell"/>
</dbReference>
<evidence type="ECO:0000256" key="5">
    <source>
        <dbReference type="SAM" id="MobiDB-lite"/>
    </source>
</evidence>
<evidence type="ECO:0000313" key="9">
    <source>
        <dbReference type="Proteomes" id="UP000801492"/>
    </source>
</evidence>
<dbReference type="EMBL" id="VTPC01007442">
    <property type="protein sequence ID" value="KAF2894010.1"/>
    <property type="molecule type" value="Genomic_DNA"/>
</dbReference>
<dbReference type="InterPro" id="IPR019465">
    <property type="entry name" value="Cog5"/>
</dbReference>
<evidence type="ECO:0000259" key="7">
    <source>
        <dbReference type="Pfam" id="PF20649"/>
    </source>
</evidence>
<evidence type="ECO:0000256" key="2">
    <source>
        <dbReference type="ARBA" id="ARBA00020974"/>
    </source>
</evidence>
<keyword evidence="3" id="KW-0333">Golgi apparatus</keyword>
<dbReference type="PANTHER" id="PTHR13228:SF3">
    <property type="entry name" value="CONSERVED OLIGOMERIC GOLGI COMPLEX SUBUNIT 5"/>
    <property type="match status" value="1"/>
</dbReference>
<evidence type="ECO:0000256" key="3">
    <source>
        <dbReference type="ARBA" id="ARBA00023034"/>
    </source>
</evidence>
<organism evidence="8 9">
    <name type="scientific">Ignelater luminosus</name>
    <name type="common">Cucubano</name>
    <name type="synonym">Pyrophorus luminosus</name>
    <dbReference type="NCBI Taxonomy" id="2038154"/>
    <lineage>
        <taxon>Eukaryota</taxon>
        <taxon>Metazoa</taxon>
        <taxon>Ecdysozoa</taxon>
        <taxon>Arthropoda</taxon>
        <taxon>Hexapoda</taxon>
        <taxon>Insecta</taxon>
        <taxon>Pterygota</taxon>
        <taxon>Neoptera</taxon>
        <taxon>Endopterygota</taxon>
        <taxon>Coleoptera</taxon>
        <taxon>Polyphaga</taxon>
        <taxon>Elateriformia</taxon>
        <taxon>Elateroidea</taxon>
        <taxon>Elateridae</taxon>
        <taxon>Agrypninae</taxon>
        <taxon>Pyrophorini</taxon>
        <taxon>Ignelater</taxon>
    </lineage>
</organism>
<dbReference type="AlphaFoldDB" id="A0A8K0D3G2"/>
<dbReference type="GO" id="GO:0006891">
    <property type="term" value="P:intra-Golgi vesicle-mediated transport"/>
    <property type="evidence" value="ECO:0007669"/>
    <property type="project" value="InterPro"/>
</dbReference>
<dbReference type="Pfam" id="PF10392">
    <property type="entry name" value="COG5_N"/>
    <property type="match status" value="1"/>
</dbReference>
<feature type="domain" description="Conserved oligomeric Golgi complex subunit 5 helical" evidence="7">
    <location>
        <begin position="165"/>
        <end position="352"/>
    </location>
</feature>
<evidence type="ECO:0000259" key="6">
    <source>
        <dbReference type="Pfam" id="PF10392"/>
    </source>
</evidence>
<dbReference type="Pfam" id="PF20649">
    <property type="entry name" value="COG5_C"/>
    <property type="match status" value="1"/>
</dbReference>
<name>A0A8K0D3G2_IGNLU</name>